<evidence type="ECO:0000313" key="3">
    <source>
        <dbReference type="EMBL" id="VAW62830.1"/>
    </source>
</evidence>
<proteinExistence type="predicted"/>
<protein>
    <recommendedName>
        <fullName evidence="2">Inner membrane protein YgaP-like transmembrane domain-containing protein</fullName>
    </recommendedName>
</protein>
<dbReference type="EMBL" id="UOFG01000183">
    <property type="protein sequence ID" value="VAW62830.1"/>
    <property type="molecule type" value="Genomic_DNA"/>
</dbReference>
<dbReference type="Pfam" id="PF11127">
    <property type="entry name" value="YgaP-like_TM"/>
    <property type="match status" value="1"/>
</dbReference>
<dbReference type="InterPro" id="IPR021309">
    <property type="entry name" value="YgaP-like_TM"/>
</dbReference>
<dbReference type="AlphaFoldDB" id="A0A3B0XE14"/>
<gene>
    <name evidence="3" type="ORF">MNBD_GAMMA11-1711</name>
</gene>
<name>A0A3B0XE14_9ZZZZ</name>
<keyword evidence="1" id="KW-0472">Membrane</keyword>
<feature type="domain" description="Inner membrane protein YgaP-like transmembrane" evidence="2">
    <location>
        <begin position="23"/>
        <end position="93"/>
    </location>
</feature>
<evidence type="ECO:0000259" key="2">
    <source>
        <dbReference type="Pfam" id="PF11127"/>
    </source>
</evidence>
<evidence type="ECO:0000256" key="1">
    <source>
        <dbReference type="SAM" id="Phobius"/>
    </source>
</evidence>
<keyword evidence="1" id="KW-0812">Transmembrane</keyword>
<sequence length="98" mass="10803">MNDRIIDSHQDECIISCCGNGCMKKNMGRIDQVLRMGISLGLIYLGLFDYTGLLTDPLTGYIAVLVGLVNLFVAILRYCPLYRLAGINTCQKQPSGTK</sequence>
<organism evidence="3">
    <name type="scientific">hydrothermal vent metagenome</name>
    <dbReference type="NCBI Taxonomy" id="652676"/>
    <lineage>
        <taxon>unclassified sequences</taxon>
        <taxon>metagenomes</taxon>
        <taxon>ecological metagenomes</taxon>
    </lineage>
</organism>
<feature type="transmembrane region" description="Helical" evidence="1">
    <location>
        <begin position="33"/>
        <end position="52"/>
    </location>
</feature>
<accession>A0A3B0XE14</accession>
<reference evidence="3" key="1">
    <citation type="submission" date="2018-06" db="EMBL/GenBank/DDBJ databases">
        <authorList>
            <person name="Zhirakovskaya E."/>
        </authorList>
    </citation>
    <scope>NUCLEOTIDE SEQUENCE</scope>
</reference>
<keyword evidence="1" id="KW-1133">Transmembrane helix</keyword>
<feature type="transmembrane region" description="Helical" evidence="1">
    <location>
        <begin position="58"/>
        <end position="79"/>
    </location>
</feature>